<evidence type="ECO:0000256" key="1">
    <source>
        <dbReference type="ARBA" id="ARBA00004626"/>
    </source>
</evidence>
<dbReference type="GO" id="GO:0051301">
    <property type="term" value="P:cell division"/>
    <property type="evidence" value="ECO:0007669"/>
    <property type="project" value="UniProtKB-KW"/>
</dbReference>
<keyword evidence="3 7" id="KW-0547">Nucleotide-binding</keyword>
<dbReference type="CDD" id="cd01850">
    <property type="entry name" value="CDC_Septin"/>
    <property type="match status" value="1"/>
</dbReference>
<dbReference type="SUPFAM" id="SSF63748">
    <property type="entry name" value="Tudor/PWWP/MBT"/>
    <property type="match status" value="1"/>
</dbReference>
<dbReference type="GO" id="GO:0005856">
    <property type="term" value="C:cytoskeleton"/>
    <property type="evidence" value="ECO:0007669"/>
    <property type="project" value="UniProtKB-ARBA"/>
</dbReference>
<dbReference type="OrthoDB" id="416553at2759"/>
<reference evidence="9 10" key="1">
    <citation type="submission" date="2020-08" db="EMBL/GenBank/DDBJ databases">
        <authorList>
            <person name="Koutsovoulos G."/>
            <person name="Danchin GJ E."/>
        </authorList>
    </citation>
    <scope>NUCLEOTIDE SEQUENCE [LARGE SCALE GENOMIC DNA]</scope>
</reference>
<keyword evidence="4" id="KW-0175">Coiled coil</keyword>
<proteinExistence type="inferred from homology"/>
<evidence type="ECO:0000256" key="3">
    <source>
        <dbReference type="ARBA" id="ARBA00022741"/>
    </source>
</evidence>
<protein>
    <recommendedName>
        <fullName evidence="8">Septin-type G domain-containing protein</fullName>
    </recommendedName>
</protein>
<keyword evidence="5 7" id="KW-0342">GTP-binding</keyword>
<dbReference type="PANTHER" id="PTHR18884">
    <property type="entry name" value="SEPTIN"/>
    <property type="match status" value="1"/>
</dbReference>
<keyword evidence="2" id="KW-0132">Cell division</keyword>
<sequence>MSTITTASRAKTEVSSRNIDYVGFANFPNQVFRRCIKNGFEFSLMVVGQSGLGKSTFLNTLFMAELHDLKNDKSLEIKSTVSIESKTFRLAENDVRLKITVVDTPGFGDFVDNSKCWEPIVKYIDDRFADYLAEETKIDRSSKIEDKRVHLCIYFIPPTGHGLKQLDITFMKALQDRVNIIPVIAKADTLTPNELGRFKQHIMEDMNKNNISLYKLPDFDCEQQQSIVNGCSVLPTNGRSQSHQNTTKLESSKRFPFAIVGSTHVKEVLVGGEHRATKQRVRVREYPWGIVEVDNLGHNDFVALRDMIIRNNLIDLIEVTKCLHYENYRMRNLPQSSFDDDPFTQLEKEISARQLESEDTRRKRQALFSEGVAVRERRLMERALAMDNEEKENRKILEEKHSTNDRIEETRELLYKIIKEFPSGVDSTFLEKLYNERYVKTSIAKSLPKNWLALLRVAEEFHVQDVSTYTLLFLSNGNTAKQRKIYCEPDMTKADSPPSIISETEKIESDKFEIRDENKILAPISNFMADQFESVPLDNLPTGGPLEIIISALDPDNIFFRFKKWNVYCEYLSAALSRLPQTSDDTFLPGQVFGAQIDGDWCRVKIINKSTANPQYWVVYVVDAGFYYAVHQMALRPLTEAVTAFKKTFLAQCKLDGICVRGQNQKEIEASVGKRTTDRDENGDWHRVQWLPETQHFVNEALHPKRLNNKQVELVLTNEWKLHAERMIPVCTGKLLIDATDFGEQLVSMGLEQRK</sequence>
<evidence type="ECO:0000256" key="6">
    <source>
        <dbReference type="ARBA" id="ARBA00023306"/>
    </source>
</evidence>
<gene>
    <name evidence="9" type="ORF">MENT_LOCUS2194</name>
</gene>
<dbReference type="InterPro" id="IPR030379">
    <property type="entry name" value="G_SEPTIN_dom"/>
</dbReference>
<dbReference type="GO" id="GO:0032154">
    <property type="term" value="C:cleavage furrow"/>
    <property type="evidence" value="ECO:0007669"/>
    <property type="project" value="UniProtKB-SubCell"/>
</dbReference>
<evidence type="ECO:0000256" key="5">
    <source>
        <dbReference type="ARBA" id="ARBA00023134"/>
    </source>
</evidence>
<dbReference type="PROSITE" id="PS51719">
    <property type="entry name" value="G_SEPTIN"/>
    <property type="match status" value="1"/>
</dbReference>
<dbReference type="Pfam" id="PF00735">
    <property type="entry name" value="Septin"/>
    <property type="match status" value="1"/>
</dbReference>
<comment type="caution">
    <text evidence="9">The sequence shown here is derived from an EMBL/GenBank/DDBJ whole genome shotgun (WGS) entry which is preliminary data.</text>
</comment>
<dbReference type="Pfam" id="PF00567">
    <property type="entry name" value="TUDOR"/>
    <property type="match status" value="1"/>
</dbReference>
<dbReference type="InterPro" id="IPR016491">
    <property type="entry name" value="Septin"/>
</dbReference>
<accession>A0A6V7TPF6</accession>
<evidence type="ECO:0000256" key="7">
    <source>
        <dbReference type="RuleBase" id="RU004560"/>
    </source>
</evidence>
<dbReference type="SUPFAM" id="SSF52540">
    <property type="entry name" value="P-loop containing nucleoside triphosphate hydrolases"/>
    <property type="match status" value="1"/>
</dbReference>
<evidence type="ECO:0000313" key="10">
    <source>
        <dbReference type="Proteomes" id="UP000580250"/>
    </source>
</evidence>
<evidence type="ECO:0000256" key="4">
    <source>
        <dbReference type="ARBA" id="ARBA00023054"/>
    </source>
</evidence>
<dbReference type="Gene3D" id="3.40.50.300">
    <property type="entry name" value="P-loop containing nucleotide triphosphate hydrolases"/>
    <property type="match status" value="1"/>
</dbReference>
<dbReference type="FunFam" id="3.40.50.300:FF:000162">
    <property type="entry name" value="septin-7 isoform X1"/>
    <property type="match status" value="1"/>
</dbReference>
<dbReference type="EMBL" id="CAJEWN010000007">
    <property type="protein sequence ID" value="CAD2128347.1"/>
    <property type="molecule type" value="Genomic_DNA"/>
</dbReference>
<dbReference type="InterPro" id="IPR002999">
    <property type="entry name" value="Tudor"/>
</dbReference>
<comment type="subcellular location">
    <subcellularLocation>
        <location evidence="1">Cleavage furrow</location>
    </subcellularLocation>
</comment>
<dbReference type="Gene3D" id="2.30.30.140">
    <property type="match status" value="1"/>
</dbReference>
<feature type="domain" description="Septin-type G" evidence="8">
    <location>
        <begin position="38"/>
        <end position="335"/>
    </location>
</feature>
<evidence type="ECO:0000256" key="2">
    <source>
        <dbReference type="ARBA" id="ARBA00022618"/>
    </source>
</evidence>
<dbReference type="GO" id="GO:0005525">
    <property type="term" value="F:GTP binding"/>
    <property type="evidence" value="ECO:0007669"/>
    <property type="project" value="UniProtKB-KW"/>
</dbReference>
<dbReference type="AlphaFoldDB" id="A0A6V7TPF6"/>
<organism evidence="9 10">
    <name type="scientific">Meloidogyne enterolobii</name>
    <name type="common">Root-knot nematode worm</name>
    <name type="synonym">Meloidogyne mayaguensis</name>
    <dbReference type="NCBI Taxonomy" id="390850"/>
    <lineage>
        <taxon>Eukaryota</taxon>
        <taxon>Metazoa</taxon>
        <taxon>Ecdysozoa</taxon>
        <taxon>Nematoda</taxon>
        <taxon>Chromadorea</taxon>
        <taxon>Rhabditida</taxon>
        <taxon>Tylenchina</taxon>
        <taxon>Tylenchomorpha</taxon>
        <taxon>Tylenchoidea</taxon>
        <taxon>Meloidogynidae</taxon>
        <taxon>Meloidogyninae</taxon>
        <taxon>Meloidogyne</taxon>
    </lineage>
</organism>
<keyword evidence="6" id="KW-0131">Cell cycle</keyword>
<evidence type="ECO:0000313" key="9">
    <source>
        <dbReference type="EMBL" id="CAD2128347.1"/>
    </source>
</evidence>
<dbReference type="Proteomes" id="UP000580250">
    <property type="component" value="Unassembled WGS sequence"/>
</dbReference>
<name>A0A6V7TPF6_MELEN</name>
<comment type="similarity">
    <text evidence="7">Belongs to the TRAFAC class TrmE-Era-EngA-EngB-Septin-like GTPase superfamily. Septin GTPase family.</text>
</comment>
<dbReference type="InterPro" id="IPR027417">
    <property type="entry name" value="P-loop_NTPase"/>
</dbReference>
<evidence type="ECO:0000259" key="8">
    <source>
        <dbReference type="PROSITE" id="PS51719"/>
    </source>
</evidence>